<feature type="domain" description="P-type ATPase A" evidence="12">
    <location>
        <begin position="209"/>
        <end position="299"/>
    </location>
</feature>
<keyword evidence="3" id="KW-0479">Metal-binding</keyword>
<dbReference type="SFLD" id="SFLDG00002">
    <property type="entry name" value="C1.7:_P-type_atpase_like"/>
    <property type="match status" value="1"/>
</dbReference>
<dbReference type="Gene3D" id="1.20.1110.10">
    <property type="entry name" value="Calcium-transporting ATPase, transmembrane domain"/>
    <property type="match status" value="1"/>
</dbReference>
<keyword evidence="7" id="KW-1278">Translocase</keyword>
<dbReference type="InterPro" id="IPR023298">
    <property type="entry name" value="ATPase_P-typ_TM_dom_sf"/>
</dbReference>
<evidence type="ECO:0000256" key="10">
    <source>
        <dbReference type="SAM" id="MobiDB-lite"/>
    </source>
</evidence>
<dbReference type="Pfam" id="PF08282">
    <property type="entry name" value="Hydrolase_3"/>
    <property type="match status" value="1"/>
</dbReference>
<evidence type="ECO:0000256" key="5">
    <source>
        <dbReference type="ARBA" id="ARBA00022840"/>
    </source>
</evidence>
<dbReference type="Pfam" id="PF00122">
    <property type="entry name" value="E1-E2_ATPase"/>
    <property type="match status" value="1"/>
</dbReference>
<feature type="transmembrane region" description="Helical" evidence="11">
    <location>
        <begin position="852"/>
        <end position="869"/>
    </location>
</feature>
<dbReference type="GO" id="GO:0016887">
    <property type="term" value="F:ATP hydrolysis activity"/>
    <property type="evidence" value="ECO:0007669"/>
    <property type="project" value="InterPro"/>
</dbReference>
<dbReference type="GO" id="GO:0005886">
    <property type="term" value="C:plasma membrane"/>
    <property type="evidence" value="ECO:0007669"/>
    <property type="project" value="TreeGrafter"/>
</dbReference>
<organism evidence="14 15">
    <name type="scientific">Trypanosoma equiperdum</name>
    <dbReference type="NCBI Taxonomy" id="5694"/>
    <lineage>
        <taxon>Eukaryota</taxon>
        <taxon>Discoba</taxon>
        <taxon>Euglenozoa</taxon>
        <taxon>Kinetoplastea</taxon>
        <taxon>Metakinetoplastina</taxon>
        <taxon>Trypanosomatida</taxon>
        <taxon>Trypanosomatidae</taxon>
        <taxon>Trypanosoma</taxon>
    </lineage>
</organism>
<dbReference type="InterPro" id="IPR018303">
    <property type="entry name" value="ATPase_P-typ_P_site"/>
</dbReference>
<feature type="transmembrane region" description="Helical" evidence="11">
    <location>
        <begin position="981"/>
        <end position="1001"/>
    </location>
</feature>
<dbReference type="PANTHER" id="PTHR24093:SF369">
    <property type="entry name" value="CALCIUM-TRANSPORTING ATPASE"/>
    <property type="match status" value="1"/>
</dbReference>
<evidence type="ECO:0000256" key="9">
    <source>
        <dbReference type="ARBA" id="ARBA00023136"/>
    </source>
</evidence>
<evidence type="ECO:0000259" key="13">
    <source>
        <dbReference type="Pfam" id="PF00689"/>
    </source>
</evidence>
<feature type="compositionally biased region" description="Polar residues" evidence="10">
    <location>
        <begin position="1"/>
        <end position="12"/>
    </location>
</feature>
<feature type="transmembrane region" description="Helical" evidence="11">
    <location>
        <begin position="890"/>
        <end position="915"/>
    </location>
</feature>
<dbReference type="GO" id="GO:0005524">
    <property type="term" value="F:ATP binding"/>
    <property type="evidence" value="ECO:0007669"/>
    <property type="project" value="UniProtKB-KW"/>
</dbReference>
<dbReference type="VEuPathDB" id="TriTrypDB:TEOVI_000193400"/>
<reference evidence="14" key="1">
    <citation type="submission" date="2016-09" db="EMBL/GenBank/DDBJ databases">
        <authorList>
            <person name="Hebert L."/>
            <person name="Moumen B."/>
        </authorList>
    </citation>
    <scope>NUCLEOTIDE SEQUENCE [LARGE SCALE GENOMIC DNA]</scope>
    <source>
        <strain evidence="14">OVI</strain>
    </source>
</reference>
<protein>
    <submittedName>
        <fullName evidence="14">Calcium-transporting ATPase, putative</fullName>
        <ecNumber evidence="14">3.6.3.8</ecNumber>
    </submittedName>
</protein>
<feature type="transmembrane region" description="Helical" evidence="11">
    <location>
        <begin position="113"/>
        <end position="133"/>
    </location>
</feature>
<comment type="caution">
    <text evidence="14">The sequence shown here is derived from an EMBL/GenBank/DDBJ whole genome shotgun (WGS) entry which is preliminary data.</text>
</comment>
<evidence type="ECO:0000256" key="3">
    <source>
        <dbReference type="ARBA" id="ARBA00022723"/>
    </source>
</evidence>
<dbReference type="RefSeq" id="XP_067081189.1">
    <property type="nucleotide sequence ID" value="XM_067225088.1"/>
</dbReference>
<dbReference type="InterPro" id="IPR008250">
    <property type="entry name" value="ATPase_P-typ_transduc_dom_A_sf"/>
</dbReference>
<evidence type="ECO:0000313" key="14">
    <source>
        <dbReference type="EMBL" id="SCU70361.1"/>
    </source>
</evidence>
<dbReference type="Gene3D" id="3.40.1110.10">
    <property type="entry name" value="Calcium-transporting ATPase, cytoplasmic domain N"/>
    <property type="match status" value="1"/>
</dbReference>
<dbReference type="SUPFAM" id="SSF81660">
    <property type="entry name" value="Metal cation-transporting ATPase, ATP-binding domain N"/>
    <property type="match status" value="1"/>
</dbReference>
<feature type="transmembrane region" description="Helical" evidence="11">
    <location>
        <begin position="145"/>
        <end position="164"/>
    </location>
</feature>
<keyword evidence="4" id="KW-0547">Nucleotide-binding</keyword>
<dbReference type="InterPro" id="IPR044492">
    <property type="entry name" value="P_typ_ATPase_HD_dom"/>
</dbReference>
<dbReference type="AlphaFoldDB" id="A0A1G4IDV4"/>
<name>A0A1G4IDV4_TRYEQ</name>
<dbReference type="InterPro" id="IPR001757">
    <property type="entry name" value="P_typ_ATPase"/>
</dbReference>
<evidence type="ECO:0000256" key="6">
    <source>
        <dbReference type="ARBA" id="ARBA00022842"/>
    </source>
</evidence>
<dbReference type="SUPFAM" id="SSF81665">
    <property type="entry name" value="Calcium ATPase, transmembrane domain M"/>
    <property type="match status" value="1"/>
</dbReference>
<dbReference type="EMBL" id="CZPT02001419">
    <property type="protein sequence ID" value="SCU70361.1"/>
    <property type="molecule type" value="Genomic_DNA"/>
</dbReference>
<keyword evidence="15" id="KW-1185">Reference proteome</keyword>
<dbReference type="InterPro" id="IPR023214">
    <property type="entry name" value="HAD_sf"/>
</dbReference>
<dbReference type="GO" id="GO:0012505">
    <property type="term" value="C:endomembrane system"/>
    <property type="evidence" value="ECO:0007669"/>
    <property type="project" value="UniProtKB-SubCell"/>
</dbReference>
<feature type="transmembrane region" description="Helical" evidence="11">
    <location>
        <begin position="323"/>
        <end position="341"/>
    </location>
</feature>
<dbReference type="Pfam" id="PF00689">
    <property type="entry name" value="Cation_ATPase_C"/>
    <property type="match status" value="1"/>
</dbReference>
<evidence type="ECO:0000256" key="2">
    <source>
        <dbReference type="ARBA" id="ARBA00022692"/>
    </source>
</evidence>
<dbReference type="EC" id="3.6.3.8" evidence="14"/>
<dbReference type="FunFam" id="3.40.1110.10:FF:000363">
    <property type="entry name" value="Cation-transporting ATPase"/>
    <property type="match status" value="1"/>
</dbReference>
<dbReference type="PANTHER" id="PTHR24093">
    <property type="entry name" value="CATION TRANSPORTING ATPASE"/>
    <property type="match status" value="1"/>
</dbReference>
<feature type="transmembrane region" description="Helical" evidence="11">
    <location>
        <begin position="819"/>
        <end position="840"/>
    </location>
</feature>
<keyword evidence="5" id="KW-0067">ATP-binding</keyword>
<keyword evidence="8 11" id="KW-1133">Transmembrane helix</keyword>
<proteinExistence type="predicted"/>
<dbReference type="SFLD" id="SFLDS00003">
    <property type="entry name" value="Haloacid_Dehalogenase"/>
    <property type="match status" value="1"/>
</dbReference>
<evidence type="ECO:0000313" key="15">
    <source>
        <dbReference type="Proteomes" id="UP000195570"/>
    </source>
</evidence>
<evidence type="ECO:0000256" key="1">
    <source>
        <dbReference type="ARBA" id="ARBA00004127"/>
    </source>
</evidence>
<dbReference type="SUPFAM" id="SSF56784">
    <property type="entry name" value="HAD-like"/>
    <property type="match status" value="1"/>
</dbReference>
<dbReference type="Pfam" id="PF13246">
    <property type="entry name" value="Cation_ATPase"/>
    <property type="match status" value="1"/>
</dbReference>
<keyword evidence="9 11" id="KW-0472">Membrane</keyword>
<dbReference type="PROSITE" id="PS00154">
    <property type="entry name" value="ATPASE_E1_E2"/>
    <property type="match status" value="1"/>
</dbReference>
<dbReference type="SFLD" id="SFLDF00027">
    <property type="entry name" value="p-type_atpase"/>
    <property type="match status" value="1"/>
</dbReference>
<feature type="transmembrane region" description="Helical" evidence="11">
    <location>
        <begin position="944"/>
        <end position="961"/>
    </location>
</feature>
<dbReference type="GO" id="GO:0005388">
    <property type="term" value="F:P-type calcium transporter activity"/>
    <property type="evidence" value="ECO:0007669"/>
    <property type="project" value="TreeGrafter"/>
</dbReference>
<evidence type="ECO:0000256" key="7">
    <source>
        <dbReference type="ARBA" id="ARBA00022967"/>
    </source>
</evidence>
<feature type="domain" description="Cation-transporting P-type ATPase C-terminal" evidence="13">
    <location>
        <begin position="846"/>
        <end position="1032"/>
    </location>
</feature>
<dbReference type="SUPFAM" id="SSF81653">
    <property type="entry name" value="Calcium ATPase, transduction domain A"/>
    <property type="match status" value="1"/>
</dbReference>
<dbReference type="InterPro" id="IPR059000">
    <property type="entry name" value="ATPase_P-type_domA"/>
</dbReference>
<feature type="transmembrane region" description="Helical" evidence="11">
    <location>
        <begin position="361"/>
        <end position="384"/>
    </location>
</feature>
<dbReference type="NCBIfam" id="TIGR01494">
    <property type="entry name" value="ATPase_P-type"/>
    <property type="match status" value="2"/>
</dbReference>
<evidence type="ECO:0000256" key="4">
    <source>
        <dbReference type="ARBA" id="ARBA00022741"/>
    </source>
</evidence>
<feature type="transmembrane region" description="Helical" evidence="11">
    <location>
        <begin position="1013"/>
        <end position="1035"/>
    </location>
</feature>
<dbReference type="GO" id="GO:0046872">
    <property type="term" value="F:metal ion binding"/>
    <property type="evidence" value="ECO:0007669"/>
    <property type="project" value="UniProtKB-KW"/>
</dbReference>
<dbReference type="InterPro" id="IPR023299">
    <property type="entry name" value="ATPase_P-typ_cyto_dom_N"/>
</dbReference>
<dbReference type="Gene3D" id="2.70.150.10">
    <property type="entry name" value="Calcium-transporting ATPase, cytoplasmic transduction domain A"/>
    <property type="match status" value="1"/>
</dbReference>
<keyword evidence="2 11" id="KW-0812">Transmembrane</keyword>
<keyword evidence="14" id="KW-0378">Hydrolase</keyword>
<keyword evidence="6" id="KW-0460">Magnesium</keyword>
<dbReference type="PRINTS" id="PR00119">
    <property type="entry name" value="CATATPASE"/>
</dbReference>
<dbReference type="InterPro" id="IPR036412">
    <property type="entry name" value="HAD-like_sf"/>
</dbReference>
<comment type="subcellular location">
    <subcellularLocation>
        <location evidence="1">Endomembrane system</location>
        <topology evidence="1">Multi-pass membrane protein</topology>
    </subcellularLocation>
</comment>
<dbReference type="Proteomes" id="UP000195570">
    <property type="component" value="Unassembled WGS sequence"/>
</dbReference>
<evidence type="ECO:0000259" key="12">
    <source>
        <dbReference type="Pfam" id="PF00122"/>
    </source>
</evidence>
<dbReference type="InterPro" id="IPR006068">
    <property type="entry name" value="ATPase_P-typ_cation-transptr_C"/>
</dbReference>
<dbReference type="Gene3D" id="3.40.50.1000">
    <property type="entry name" value="HAD superfamily/HAD-like"/>
    <property type="match status" value="1"/>
</dbReference>
<accession>A0A1G4IDV4</accession>
<gene>
    <name evidence="14" type="ORF">TEOVI_000193400</name>
</gene>
<sequence>MRGESSAVSFQYESPDVTGASPSFTNSSLARIIGQKELPRFGIEIGGHEGLLKLLGVRYDGEPTWRSGGGLRGGILSDSVHQRRCRFGGNRLPRPRDKSLGTLVKESIEEDKILQLLIGAALFSILLGHLTSYHQKEGGNMCPSWVEGAAILFSVVVVVTLGALNNYNKQKQFSHVLLQEDGTRQSIVVWRYDTLDDRAMVRELCLAAREVPSEDLVVGDVVQISSGMELSFDAILFGGNYVVCDECCVSGESEEVVKSLEADPFLISGSSVLEASSEAIAVVCAVGEKSFSGEIAMAVRDTEKKVTPLQEHLSVMADHIGKFGLAVAVLTFVVLFLKEVYEVVAMGKPFFVMSFVENLATSIAIIVVAVPEGLPLSVTISLAYSMRYMLRDGNLVRHLAACETMGSATVLCTDKTGTLTSPHATLSRVLFEGKVYTANDSGGDGSSCVEGGRWNKSGTGLFVVASSQATAGLLMECVVSNALDPVRGRPVNRTAEALLQLAQHLYVSCGDDFSSPFVYDMGRLAQQMCDGSRCVRFPFTSVQKKSVTILKLPTGELRQYVVGAPEAILSSCRNFITAAGALVEINTESREFLQSIIQEFGRRGLRSLCCAYAVVYPIEGRIMPLEVSSAPLNFLAAVALEEEVRPEVPAAVRASICAGIRVIMVTGDGLLTSINIAYRCGLLNPVGGETSNCFSPPPISTLINDGYAMDGPAFRACSDTDLLVNYIPKLCVLARATPLDKKRVLQLLKMHDPLAVIAVTGDGTNDAPALKLSDVGFAMNSGSEVAKRASDIILLHDNFAGMVKATMWGRNVRDNVRKFLQFQLTVNCVACVFAFCGALINESNILPLKPVQLLWLNLIMDTLASLALATELPLEKRLFDRAPEPRDTPIILPGMLFQVAVQGGYQFVVQIYMLLAGHRLFGDSSTGEVERRSRPPIDYLCPKHLSIVFNVFVLMQVMNFFNARLLHEEDSFFENWGSSRLLLLIVAVIAVLQVCIVQYGGRFMSTVPLSTEEWLYCTLYASGSLAVGAASRFCWRWMRRRGAHSTGSCDSYVLLSYLPRWLRALIDGARGGSGRRRQRSSYCKAAVKGKGACKTAPAYV</sequence>
<evidence type="ECO:0000256" key="8">
    <source>
        <dbReference type="ARBA" id="ARBA00022989"/>
    </source>
</evidence>
<evidence type="ECO:0000256" key="11">
    <source>
        <dbReference type="SAM" id="Phobius"/>
    </source>
</evidence>
<feature type="region of interest" description="Disordered" evidence="10">
    <location>
        <begin position="1"/>
        <end position="20"/>
    </location>
</feature>
<dbReference type="GeneID" id="92375874"/>